<dbReference type="GO" id="GO:0005737">
    <property type="term" value="C:cytoplasm"/>
    <property type="evidence" value="ECO:0007669"/>
    <property type="project" value="TreeGrafter"/>
</dbReference>
<feature type="domain" description="FAD dependent oxidoreductase" evidence="2">
    <location>
        <begin position="33"/>
        <end position="385"/>
    </location>
</feature>
<dbReference type="Pfam" id="PF01266">
    <property type="entry name" value="DAO"/>
    <property type="match status" value="1"/>
</dbReference>
<dbReference type="InterPro" id="IPR036188">
    <property type="entry name" value="FAD/NAD-bd_sf"/>
</dbReference>
<reference evidence="3" key="1">
    <citation type="submission" date="2016-04" db="EMBL/GenBank/DDBJ databases">
        <authorList>
            <person name="Evans L.H."/>
            <person name="Alamgir A."/>
            <person name="Owens N."/>
            <person name="Weber N.D."/>
            <person name="Virtaneva K."/>
            <person name="Barbian K."/>
            <person name="Babar A."/>
            <person name="Rosenke K."/>
        </authorList>
    </citation>
    <scope>NUCLEOTIDE SEQUENCE</scope>
    <source>
        <strain evidence="3">86</strain>
    </source>
</reference>
<sequence length="430" mass="45710">MRLSQSPLSAAIWHATAVAAPETRPLAGNLDVDVAIVGAGATGLSAALALREAGASVAVLEAGELGQGGSGRNNGMAIPTLSKLDPDDLVARYGDVGERLARLIGGASARFFAEVEARGLSCDAVQTGWMAPAHRPARMEALERRYAQWSKLGVPCELLDRPAASRLLGSTWYHGGLFFPEGGHVNPLGFTRELARAAISAGAQVFTASPATRMLKSEGKWVVRTPAGRIAADSVILATNAYTDKLWPGLKRSIVPLLNFQMATQPQPEAVVKSVLPTNIAASDTQADLHFFHWDAAGRMITGATLALPWACAHTRLRDKIGDRVAKVFPQIGKPWFTHVWSGWLAMVPDFAPHFHRLDSGVLAAVGYCGRGFALGVAAGRELARAALGAPDAELALPFSPVKPAVPLHELTSPYASLAMLHYRRFDAKD</sequence>
<evidence type="ECO:0000256" key="1">
    <source>
        <dbReference type="ARBA" id="ARBA00023002"/>
    </source>
</evidence>
<dbReference type="Gene3D" id="3.30.9.10">
    <property type="entry name" value="D-Amino Acid Oxidase, subunit A, domain 2"/>
    <property type="match status" value="1"/>
</dbReference>
<keyword evidence="1" id="KW-0560">Oxidoreductase</keyword>
<evidence type="ECO:0000259" key="2">
    <source>
        <dbReference type="Pfam" id="PF01266"/>
    </source>
</evidence>
<proteinExistence type="predicted"/>
<name>A0A212KID0_9PROT</name>
<dbReference type="PANTHER" id="PTHR13847:SF281">
    <property type="entry name" value="FAD DEPENDENT OXIDOREDUCTASE DOMAIN-CONTAINING PROTEIN"/>
    <property type="match status" value="1"/>
</dbReference>
<dbReference type="PANTHER" id="PTHR13847">
    <property type="entry name" value="SARCOSINE DEHYDROGENASE-RELATED"/>
    <property type="match status" value="1"/>
</dbReference>
<evidence type="ECO:0000313" key="3">
    <source>
        <dbReference type="EMBL" id="SBW11399.1"/>
    </source>
</evidence>
<protein>
    <submittedName>
        <fullName evidence="3">Putative FAD dependent oxidoreductase</fullName>
    </submittedName>
</protein>
<dbReference type="AlphaFoldDB" id="A0A212KID0"/>
<dbReference type="InterPro" id="IPR006076">
    <property type="entry name" value="FAD-dep_OxRdtase"/>
</dbReference>
<dbReference type="SUPFAM" id="SSF51905">
    <property type="entry name" value="FAD/NAD(P)-binding domain"/>
    <property type="match status" value="1"/>
</dbReference>
<organism evidence="3">
    <name type="scientific">uncultured Alphaproteobacteria bacterium</name>
    <dbReference type="NCBI Taxonomy" id="91750"/>
    <lineage>
        <taxon>Bacteria</taxon>
        <taxon>Pseudomonadati</taxon>
        <taxon>Pseudomonadota</taxon>
        <taxon>Alphaproteobacteria</taxon>
        <taxon>environmental samples</taxon>
    </lineage>
</organism>
<gene>
    <name evidence="3" type="ORF">KL86APRO_20178</name>
</gene>
<dbReference type="Gene3D" id="3.50.50.60">
    <property type="entry name" value="FAD/NAD(P)-binding domain"/>
    <property type="match status" value="1"/>
</dbReference>
<accession>A0A212KID0</accession>
<dbReference type="GO" id="GO:0016491">
    <property type="term" value="F:oxidoreductase activity"/>
    <property type="evidence" value="ECO:0007669"/>
    <property type="project" value="UniProtKB-KW"/>
</dbReference>
<dbReference type="EMBL" id="FLUO01000002">
    <property type="protein sequence ID" value="SBW11399.1"/>
    <property type="molecule type" value="Genomic_DNA"/>
</dbReference>